<dbReference type="Gene3D" id="3.40.50.1820">
    <property type="entry name" value="alpha/beta hydrolase"/>
    <property type="match status" value="1"/>
</dbReference>
<name>A0A517LYX1_9BACT</name>
<dbReference type="PANTHER" id="PTHR43037:SF1">
    <property type="entry name" value="BLL1128 PROTEIN"/>
    <property type="match status" value="1"/>
</dbReference>
<evidence type="ECO:0000256" key="1">
    <source>
        <dbReference type="ARBA" id="ARBA00022729"/>
    </source>
</evidence>
<evidence type="ECO:0000313" key="5">
    <source>
        <dbReference type="Proteomes" id="UP000319557"/>
    </source>
</evidence>
<dbReference type="RefSeq" id="WP_145344441.1">
    <property type="nucleotide sequence ID" value="NZ_CP036261.1"/>
</dbReference>
<reference evidence="4 5" key="1">
    <citation type="submission" date="2019-02" db="EMBL/GenBank/DDBJ databases">
        <title>Deep-cultivation of Planctomycetes and their phenomic and genomic characterization uncovers novel biology.</title>
        <authorList>
            <person name="Wiegand S."/>
            <person name="Jogler M."/>
            <person name="Boedeker C."/>
            <person name="Pinto D."/>
            <person name="Vollmers J."/>
            <person name="Rivas-Marin E."/>
            <person name="Kohn T."/>
            <person name="Peeters S.H."/>
            <person name="Heuer A."/>
            <person name="Rast P."/>
            <person name="Oberbeckmann S."/>
            <person name="Bunk B."/>
            <person name="Jeske O."/>
            <person name="Meyerdierks A."/>
            <person name="Storesund J.E."/>
            <person name="Kallscheuer N."/>
            <person name="Luecker S."/>
            <person name="Lage O.M."/>
            <person name="Pohl T."/>
            <person name="Merkel B.J."/>
            <person name="Hornburger P."/>
            <person name="Mueller R.-W."/>
            <person name="Bruemmer F."/>
            <person name="Labrenz M."/>
            <person name="Spormann A.M."/>
            <person name="Op den Camp H."/>
            <person name="Overmann J."/>
            <person name="Amann R."/>
            <person name="Jetten M.S.M."/>
            <person name="Mascher T."/>
            <person name="Medema M.H."/>
            <person name="Devos D.P."/>
            <person name="Kaster A.-K."/>
            <person name="Ovreas L."/>
            <person name="Rohde M."/>
            <person name="Galperin M.Y."/>
            <person name="Jogler C."/>
        </authorList>
    </citation>
    <scope>NUCLEOTIDE SEQUENCE [LARGE SCALE GENOMIC DNA]</scope>
    <source>
        <strain evidence="4 5">EC9</strain>
    </source>
</reference>
<keyword evidence="4" id="KW-0326">Glycosidase</keyword>
<feature type="signal peptide" evidence="2">
    <location>
        <begin position="1"/>
        <end position="23"/>
    </location>
</feature>
<feature type="domain" description="Dienelactone hydrolase" evidence="3">
    <location>
        <begin position="117"/>
        <end position="215"/>
    </location>
</feature>
<keyword evidence="5" id="KW-1185">Reference proteome</keyword>
<protein>
    <submittedName>
        <fullName evidence="4">Endo-1,4-beta-xylanase Z</fullName>
        <ecNumber evidence="4">3.2.1.8</ecNumber>
    </submittedName>
</protein>
<feature type="chain" id="PRO_5021995746" evidence="2">
    <location>
        <begin position="24"/>
        <end position="241"/>
    </location>
</feature>
<keyword evidence="4" id="KW-0858">Xylan degradation</keyword>
<dbReference type="Proteomes" id="UP000319557">
    <property type="component" value="Chromosome"/>
</dbReference>
<dbReference type="EMBL" id="CP036261">
    <property type="protein sequence ID" value="QDS87821.1"/>
    <property type="molecule type" value="Genomic_DNA"/>
</dbReference>
<dbReference type="InterPro" id="IPR002925">
    <property type="entry name" value="Dienelactn_hydro"/>
</dbReference>
<keyword evidence="4" id="KW-0378">Hydrolase</keyword>
<dbReference type="Pfam" id="PF01738">
    <property type="entry name" value="DLH"/>
    <property type="match status" value="1"/>
</dbReference>
<dbReference type="SUPFAM" id="SSF53474">
    <property type="entry name" value="alpha/beta-Hydrolases"/>
    <property type="match status" value="1"/>
</dbReference>
<keyword evidence="4" id="KW-0119">Carbohydrate metabolism</keyword>
<dbReference type="GO" id="GO:0031176">
    <property type="term" value="F:endo-1,4-beta-xylanase activity"/>
    <property type="evidence" value="ECO:0007669"/>
    <property type="project" value="UniProtKB-EC"/>
</dbReference>
<accession>A0A517LYX1</accession>
<evidence type="ECO:0000313" key="4">
    <source>
        <dbReference type="EMBL" id="QDS87821.1"/>
    </source>
</evidence>
<evidence type="ECO:0000256" key="2">
    <source>
        <dbReference type="SAM" id="SignalP"/>
    </source>
</evidence>
<proteinExistence type="predicted"/>
<dbReference type="KEGG" id="ruv:EC9_20040"/>
<keyword evidence="1 2" id="KW-0732">Signal</keyword>
<dbReference type="GO" id="GO:0045493">
    <property type="term" value="P:xylan catabolic process"/>
    <property type="evidence" value="ECO:0007669"/>
    <property type="project" value="UniProtKB-KW"/>
</dbReference>
<dbReference type="InterPro" id="IPR050955">
    <property type="entry name" value="Plant_Biomass_Hydrol_Est"/>
</dbReference>
<dbReference type="InterPro" id="IPR029058">
    <property type="entry name" value="AB_hydrolase_fold"/>
</dbReference>
<keyword evidence="4" id="KW-0624">Polysaccharide degradation</keyword>
<dbReference type="EC" id="3.2.1.8" evidence="4"/>
<organism evidence="4 5">
    <name type="scientific">Rosistilla ulvae</name>
    <dbReference type="NCBI Taxonomy" id="1930277"/>
    <lineage>
        <taxon>Bacteria</taxon>
        <taxon>Pseudomonadati</taxon>
        <taxon>Planctomycetota</taxon>
        <taxon>Planctomycetia</taxon>
        <taxon>Pirellulales</taxon>
        <taxon>Pirellulaceae</taxon>
        <taxon>Rosistilla</taxon>
    </lineage>
</organism>
<gene>
    <name evidence="4" type="primary">xynZ_1</name>
    <name evidence="4" type="ORF">EC9_20040</name>
</gene>
<dbReference type="PANTHER" id="PTHR43037">
    <property type="entry name" value="UNNAMED PRODUCT-RELATED"/>
    <property type="match status" value="1"/>
</dbReference>
<dbReference type="AlphaFoldDB" id="A0A517LYX1"/>
<dbReference type="OrthoDB" id="9764953at2"/>
<evidence type="ECO:0000259" key="3">
    <source>
        <dbReference type="Pfam" id="PF01738"/>
    </source>
</evidence>
<sequence length="241" mass="26903" precursor="true">MRFLTCLILVVSCAVCLVVPAAADDANQAAVHLDAKVEVQMDYLLYLPKDYDKQKSWPLVLFLHGAGERGDDLDLVKMHGPPRLVEEGKEFPFIVVSPQCPKGRWWREFELMALLDDVIATHNVDEDRVYVTGLSMGGFGSWGLAAFSPDRFAAIAPICGGGEPRSTRNFTHVPVWAFHGAKDTAVPLERTQAMIDALKRQGAEPKLTIYPEAGHDSWTETYNNPAFYEWLLAQKRVAQED</sequence>